<evidence type="ECO:0000313" key="2">
    <source>
        <dbReference type="EMBL" id="ARP18138.1"/>
    </source>
</evidence>
<dbReference type="GO" id="GO:0006260">
    <property type="term" value="P:DNA replication"/>
    <property type="evidence" value="ECO:0007669"/>
    <property type="project" value="TreeGrafter"/>
</dbReference>
<name>A0A1W6TBL4_VIBAL</name>
<reference evidence="2" key="1">
    <citation type="submission" date="2016-10" db="EMBL/GenBank/DDBJ databases">
        <title>The High Quality Genome of Vibrio alginolyticus K01M1.</title>
        <authorList>
            <person name="Wendling C."/>
            <person name="Chibani C.M."/>
            <person name="Hertel R."/>
            <person name="Sproer C."/>
            <person name="Bunk B."/>
            <person name="Overmann J."/>
            <person name="Roth O."/>
            <person name="Liesegang H."/>
        </authorList>
    </citation>
    <scope>NUCLEOTIDE SEQUENCE</scope>
    <source>
        <strain evidence="2">K05K4</strain>
    </source>
</reference>
<dbReference type="PANTHER" id="PTHR30050">
    <property type="entry name" value="CHROMOSOMAL REPLICATION INITIATOR PROTEIN DNAA"/>
    <property type="match status" value="1"/>
</dbReference>
<dbReference type="CDD" id="cd00009">
    <property type="entry name" value="AAA"/>
    <property type="match status" value="1"/>
</dbReference>
<proteinExistence type="predicted"/>
<protein>
    <submittedName>
        <fullName evidence="2">Transposase</fullName>
    </submittedName>
</protein>
<dbReference type="Gene3D" id="3.40.50.300">
    <property type="entry name" value="P-loop containing nucleotide triphosphate hydrolases"/>
    <property type="match status" value="1"/>
</dbReference>
<dbReference type="GO" id="GO:0005524">
    <property type="term" value="F:ATP binding"/>
    <property type="evidence" value="ECO:0007669"/>
    <property type="project" value="InterPro"/>
</dbReference>
<feature type="domain" description="IstB-like ATP-binding" evidence="1">
    <location>
        <begin position="94"/>
        <end position="237"/>
    </location>
</feature>
<dbReference type="EMBL" id="CP017902">
    <property type="protein sequence ID" value="ARP18138.1"/>
    <property type="molecule type" value="Genomic_DNA"/>
</dbReference>
<dbReference type="AlphaFoldDB" id="A0A1W6TBL4"/>
<dbReference type="PANTHER" id="PTHR30050:SF4">
    <property type="entry name" value="ATP-BINDING PROTEIN RV3427C IN INSERTION SEQUENCE-RELATED"/>
    <property type="match status" value="1"/>
</dbReference>
<evidence type="ECO:0000259" key="1">
    <source>
        <dbReference type="Pfam" id="PF01695"/>
    </source>
</evidence>
<dbReference type="RefSeq" id="WP_086046671.1">
    <property type="nucleotide sequence ID" value="NZ_CP017889.1"/>
</dbReference>
<dbReference type="InterPro" id="IPR027417">
    <property type="entry name" value="P-loop_NTPase"/>
</dbReference>
<sequence>MNSFFQKLQQAMPANVVPYTPEQMAQLAQQEVEKQSHAVYQNYQQSKVQDLLGRSGVGKKHLKCRFANYVTENQGQRQAFSVSRRWVSEFLEGDEKNFVFSGSTGTGKNHLACAMANSLMTRNRTVLVITVAELMMKIRDKYNRQSNVTEAQFLKYLAQVDLLVLDEVGVQRMNDHEAIMINTIIDSRYTNEKPTGILTNLKSDDLTQVLGARVMERLLESCEWVSFTWESFRKQVRDSKEVA</sequence>
<dbReference type="SUPFAM" id="SSF52540">
    <property type="entry name" value="P-loop containing nucleoside triphosphate hydrolases"/>
    <property type="match status" value="1"/>
</dbReference>
<dbReference type="InterPro" id="IPR002611">
    <property type="entry name" value="IstB_ATP-bd"/>
</dbReference>
<dbReference type="Pfam" id="PF01695">
    <property type="entry name" value="IstB_IS21"/>
    <property type="match status" value="1"/>
</dbReference>
<accession>A0A1W6TBL4</accession>
<organism evidence="2">
    <name type="scientific">Vibrio alginolyticus</name>
    <dbReference type="NCBI Taxonomy" id="663"/>
    <lineage>
        <taxon>Bacteria</taxon>
        <taxon>Pseudomonadati</taxon>
        <taxon>Pseudomonadota</taxon>
        <taxon>Gammaproteobacteria</taxon>
        <taxon>Vibrionales</taxon>
        <taxon>Vibrionaceae</taxon>
        <taxon>Vibrio</taxon>
    </lineage>
</organism>
<gene>
    <name evidence="2" type="ORF">K05K4_13000</name>
</gene>